<keyword evidence="2" id="KW-1185">Reference proteome</keyword>
<dbReference type="AlphaFoldDB" id="A0A913XHM9"/>
<name>A0A913XHM9_EXADI</name>
<reference evidence="1" key="1">
    <citation type="submission" date="2022-11" db="UniProtKB">
        <authorList>
            <consortium name="EnsemblMetazoa"/>
        </authorList>
    </citation>
    <scope>IDENTIFICATION</scope>
</reference>
<dbReference type="KEGG" id="epa:110242848"/>
<dbReference type="RefSeq" id="XP_020904550.1">
    <property type="nucleotide sequence ID" value="XM_021048891.2"/>
</dbReference>
<dbReference type="EnsemblMetazoa" id="XM_021048891.2">
    <property type="protein sequence ID" value="XP_020904550.1"/>
    <property type="gene ID" value="LOC110242848"/>
</dbReference>
<sequence length="519" mass="58982">MFLKQLEKSTKEQPSGSYEPLFVVVKNCEKKDDFDLSKISEYRYEVLGGTHLTIATKTLHEQFPDNKNYFGRLARIYVGLKNEDARWLGAMHNNTGSLRHSLTYIDELEICRTQLSQSSESNENWRDMCSSLLNKPKRNISEIFTMAQICEEAWSHLIEINTMYENGELKDQKVKSVEVIQGKPVLKQWQFKELCSLCKEDRTLLLKKVAKLDMSLEEMKVASKEIKQVKPIQVSIVDFFKFASWAEATKEFGEAVSVNKLLRHAGKDFEQSHDFQTFLKNLKRLKNSVTQEQTPAELIDGQLGSSGLAVYGEISEFHNETALQLPHFEGSFLGVGDTRGNKEIAQDIVKLICGVNYTKATSYNIVLFTEVEDIAHVKEVMEKKKAFQTQVGHFYVKRRNARSNGSLFNNALVTFVVGHWSVSSQLTSRHISDVNDNVIEVSSTDGEEIPHEALLWLVQHLSREGDVVTEVSRTGNTFVSALNSGRSALLIAPTEEKDFISENILNLLKKVDKEQEQVQ</sequence>
<accession>A0A913XHM9</accession>
<dbReference type="Proteomes" id="UP000887567">
    <property type="component" value="Unplaced"/>
</dbReference>
<dbReference type="OrthoDB" id="5986318at2759"/>
<dbReference type="GeneID" id="110242848"/>
<evidence type="ECO:0000313" key="2">
    <source>
        <dbReference type="Proteomes" id="UP000887567"/>
    </source>
</evidence>
<proteinExistence type="predicted"/>
<evidence type="ECO:0000313" key="1">
    <source>
        <dbReference type="EnsemblMetazoa" id="XP_020904550.1"/>
    </source>
</evidence>
<protein>
    <submittedName>
        <fullName evidence="1">Uncharacterized protein</fullName>
    </submittedName>
</protein>
<organism evidence="1 2">
    <name type="scientific">Exaiptasia diaphana</name>
    <name type="common">Tropical sea anemone</name>
    <name type="synonym">Aiptasia pulchella</name>
    <dbReference type="NCBI Taxonomy" id="2652724"/>
    <lineage>
        <taxon>Eukaryota</taxon>
        <taxon>Metazoa</taxon>
        <taxon>Cnidaria</taxon>
        <taxon>Anthozoa</taxon>
        <taxon>Hexacorallia</taxon>
        <taxon>Actiniaria</taxon>
        <taxon>Aiptasiidae</taxon>
        <taxon>Exaiptasia</taxon>
    </lineage>
</organism>